<sequence length="103" mass="11250">MLTTHDGQKAITKAHREHIVLRLAKNALSPILPERGTITLKAGDDGETLTSGNGLLQLQLKTGKINMSLNLIWASELGFEVTRVILNSTLVCMLIGIVSNKRF</sequence>
<evidence type="ECO:0000313" key="2">
    <source>
        <dbReference type="Proteomes" id="UP000828390"/>
    </source>
</evidence>
<name>A0A9D4M2X2_DREPO</name>
<dbReference type="Proteomes" id="UP000828390">
    <property type="component" value="Unassembled WGS sequence"/>
</dbReference>
<gene>
    <name evidence="1" type="ORF">DPMN_031761</name>
</gene>
<accession>A0A9D4M2X2</accession>
<organism evidence="1 2">
    <name type="scientific">Dreissena polymorpha</name>
    <name type="common">Zebra mussel</name>
    <name type="synonym">Mytilus polymorpha</name>
    <dbReference type="NCBI Taxonomy" id="45954"/>
    <lineage>
        <taxon>Eukaryota</taxon>
        <taxon>Metazoa</taxon>
        <taxon>Spiralia</taxon>
        <taxon>Lophotrochozoa</taxon>
        <taxon>Mollusca</taxon>
        <taxon>Bivalvia</taxon>
        <taxon>Autobranchia</taxon>
        <taxon>Heteroconchia</taxon>
        <taxon>Euheterodonta</taxon>
        <taxon>Imparidentia</taxon>
        <taxon>Neoheterodontei</taxon>
        <taxon>Myida</taxon>
        <taxon>Dreissenoidea</taxon>
        <taxon>Dreissenidae</taxon>
        <taxon>Dreissena</taxon>
    </lineage>
</organism>
<reference evidence="1" key="2">
    <citation type="submission" date="2020-11" db="EMBL/GenBank/DDBJ databases">
        <authorList>
            <person name="McCartney M.A."/>
            <person name="Auch B."/>
            <person name="Kono T."/>
            <person name="Mallez S."/>
            <person name="Becker A."/>
            <person name="Gohl D.M."/>
            <person name="Silverstein K.A.T."/>
            <person name="Koren S."/>
            <person name="Bechman K.B."/>
            <person name="Herman A."/>
            <person name="Abrahante J.E."/>
            <person name="Garbe J."/>
        </authorList>
    </citation>
    <scope>NUCLEOTIDE SEQUENCE</scope>
    <source>
        <strain evidence="1">Duluth1</strain>
        <tissue evidence="1">Whole animal</tissue>
    </source>
</reference>
<protein>
    <submittedName>
        <fullName evidence="1">Uncharacterized protein</fullName>
    </submittedName>
</protein>
<proteinExistence type="predicted"/>
<comment type="caution">
    <text evidence="1">The sequence shown here is derived from an EMBL/GenBank/DDBJ whole genome shotgun (WGS) entry which is preliminary data.</text>
</comment>
<keyword evidence="2" id="KW-1185">Reference proteome</keyword>
<reference evidence="1" key="1">
    <citation type="journal article" date="2019" name="bioRxiv">
        <title>The Genome of the Zebra Mussel, Dreissena polymorpha: A Resource for Invasive Species Research.</title>
        <authorList>
            <person name="McCartney M.A."/>
            <person name="Auch B."/>
            <person name="Kono T."/>
            <person name="Mallez S."/>
            <person name="Zhang Y."/>
            <person name="Obille A."/>
            <person name="Becker A."/>
            <person name="Abrahante J.E."/>
            <person name="Garbe J."/>
            <person name="Badalamenti J.P."/>
            <person name="Herman A."/>
            <person name="Mangelson H."/>
            <person name="Liachko I."/>
            <person name="Sullivan S."/>
            <person name="Sone E.D."/>
            <person name="Koren S."/>
            <person name="Silverstein K.A.T."/>
            <person name="Beckman K.B."/>
            <person name="Gohl D.M."/>
        </authorList>
    </citation>
    <scope>NUCLEOTIDE SEQUENCE</scope>
    <source>
        <strain evidence="1">Duluth1</strain>
        <tissue evidence="1">Whole animal</tissue>
    </source>
</reference>
<dbReference type="EMBL" id="JAIWYP010000002">
    <property type="protein sequence ID" value="KAH3868611.1"/>
    <property type="molecule type" value="Genomic_DNA"/>
</dbReference>
<dbReference type="AlphaFoldDB" id="A0A9D4M2X2"/>
<evidence type="ECO:0000313" key="1">
    <source>
        <dbReference type="EMBL" id="KAH3868611.1"/>
    </source>
</evidence>